<evidence type="ECO:0000313" key="3">
    <source>
        <dbReference type="EMBL" id="MBB6429836.1"/>
    </source>
</evidence>
<dbReference type="InterPro" id="IPR000683">
    <property type="entry name" value="Gfo/Idh/MocA-like_OxRdtase_N"/>
</dbReference>
<dbReference type="AlphaFoldDB" id="A0A7X0H5U3"/>
<dbReference type="InterPro" id="IPR006311">
    <property type="entry name" value="TAT_signal"/>
</dbReference>
<proteinExistence type="predicted"/>
<feature type="domain" description="Gfo/Idh/MocA-like oxidoreductase bacterial type C-terminal" evidence="2">
    <location>
        <begin position="360"/>
        <end position="467"/>
    </location>
</feature>
<accession>A0A7X0H5U3</accession>
<dbReference type="Pfam" id="PF01408">
    <property type="entry name" value="GFO_IDH_MocA"/>
    <property type="match status" value="1"/>
</dbReference>
<dbReference type="RefSeq" id="WP_184677396.1">
    <property type="nucleotide sequence ID" value="NZ_JACHGY010000001.1"/>
</dbReference>
<dbReference type="InterPro" id="IPR050463">
    <property type="entry name" value="Gfo/Idh/MocA_oxidrdct_glycsds"/>
</dbReference>
<dbReference type="PANTHER" id="PTHR43818">
    <property type="entry name" value="BCDNA.GH03377"/>
    <property type="match status" value="1"/>
</dbReference>
<name>A0A7X0H5U3_9BACT</name>
<keyword evidence="4" id="KW-1185">Reference proteome</keyword>
<sequence length="472" mass="52405">MKHLSRRQLLKSSAAIGAFSIIPAPLVRGQNSPSATGASPNDRVNVACIGIAQRGHGNTNNISNSGLANIVALCDVHLAQEHAQEHIAKHPDAKTYTDFRVMFDEMADDIDAVVISTPDHSHFTIAVQAMALGKHVYVEKPLAHTFGQCERLIDLAARTGVVTQMGNQGHSSGNLMQFQSWTEAGVIKDVTRISAFMNKWRRWHGWGQDATGYLEQPLPADMNWDAWIASAPMHPFSEKLHPGNWRSWYDYGCGCFGDWGPHILDTAHRCLELGLPTKVSAVHRDGPNDFVYPQATTIQFDFPERGSMPACAVTWYDGQTNFPPVEPELGNWRRNQETKEIERAPLEVSPKNPGKIIYGKDLTFYGGSHGSVLRVVEGNDDPDFRKTLPKFQNKVSNHHNNFLLACKGEEEARSPFAISGPLSQVFNLGILAQRFGGELEFDPTTKQITNHAEANALLDPEPRKGWESYYTL</sequence>
<dbReference type="InterPro" id="IPR036291">
    <property type="entry name" value="NAD(P)-bd_dom_sf"/>
</dbReference>
<dbReference type="PROSITE" id="PS51318">
    <property type="entry name" value="TAT"/>
    <property type="match status" value="1"/>
</dbReference>
<evidence type="ECO:0000259" key="1">
    <source>
        <dbReference type="Pfam" id="PF01408"/>
    </source>
</evidence>
<dbReference type="InterPro" id="IPR043906">
    <property type="entry name" value="Gfo/Idh/MocA_OxRdtase_bact_C"/>
</dbReference>
<organism evidence="3 4">
    <name type="scientific">Algisphaera agarilytica</name>
    <dbReference type="NCBI Taxonomy" id="1385975"/>
    <lineage>
        <taxon>Bacteria</taxon>
        <taxon>Pseudomonadati</taxon>
        <taxon>Planctomycetota</taxon>
        <taxon>Phycisphaerae</taxon>
        <taxon>Phycisphaerales</taxon>
        <taxon>Phycisphaeraceae</taxon>
        <taxon>Algisphaera</taxon>
    </lineage>
</organism>
<feature type="domain" description="Gfo/Idh/MocA-like oxidoreductase bacterial type C-terminal" evidence="2">
    <location>
        <begin position="209"/>
        <end position="269"/>
    </location>
</feature>
<dbReference type="Pfam" id="PF19051">
    <property type="entry name" value="GFO_IDH_MocA_C2"/>
    <property type="match status" value="2"/>
</dbReference>
<dbReference type="SUPFAM" id="SSF55347">
    <property type="entry name" value="Glyceraldehyde-3-phosphate dehydrogenase-like, C-terminal domain"/>
    <property type="match status" value="1"/>
</dbReference>
<dbReference type="Gene3D" id="3.30.360.10">
    <property type="entry name" value="Dihydrodipicolinate Reductase, domain 2"/>
    <property type="match status" value="1"/>
</dbReference>
<evidence type="ECO:0000313" key="4">
    <source>
        <dbReference type="Proteomes" id="UP000541810"/>
    </source>
</evidence>
<dbReference type="SUPFAM" id="SSF51735">
    <property type="entry name" value="NAD(P)-binding Rossmann-fold domains"/>
    <property type="match status" value="1"/>
</dbReference>
<protein>
    <submittedName>
        <fullName evidence="3">Putative dehydrogenase</fullName>
    </submittedName>
</protein>
<dbReference type="Gene3D" id="3.40.50.720">
    <property type="entry name" value="NAD(P)-binding Rossmann-like Domain"/>
    <property type="match status" value="1"/>
</dbReference>
<dbReference type="PANTHER" id="PTHR43818:SF3">
    <property type="entry name" value="OXIDOREDUCTASE-RELATED"/>
    <property type="match status" value="1"/>
</dbReference>
<evidence type="ECO:0000259" key="2">
    <source>
        <dbReference type="Pfam" id="PF19051"/>
    </source>
</evidence>
<feature type="domain" description="Gfo/Idh/MocA-like oxidoreductase N-terminal" evidence="1">
    <location>
        <begin position="45"/>
        <end position="166"/>
    </location>
</feature>
<dbReference type="GO" id="GO:0000166">
    <property type="term" value="F:nucleotide binding"/>
    <property type="evidence" value="ECO:0007669"/>
    <property type="project" value="InterPro"/>
</dbReference>
<reference evidence="3 4" key="1">
    <citation type="submission" date="2020-08" db="EMBL/GenBank/DDBJ databases">
        <title>Genomic Encyclopedia of Type Strains, Phase IV (KMG-IV): sequencing the most valuable type-strain genomes for metagenomic binning, comparative biology and taxonomic classification.</title>
        <authorList>
            <person name="Goeker M."/>
        </authorList>
    </citation>
    <scope>NUCLEOTIDE SEQUENCE [LARGE SCALE GENOMIC DNA]</scope>
    <source>
        <strain evidence="3 4">DSM 103725</strain>
    </source>
</reference>
<dbReference type="EMBL" id="JACHGY010000001">
    <property type="protein sequence ID" value="MBB6429836.1"/>
    <property type="molecule type" value="Genomic_DNA"/>
</dbReference>
<comment type="caution">
    <text evidence="3">The sequence shown here is derived from an EMBL/GenBank/DDBJ whole genome shotgun (WGS) entry which is preliminary data.</text>
</comment>
<dbReference type="Proteomes" id="UP000541810">
    <property type="component" value="Unassembled WGS sequence"/>
</dbReference>
<gene>
    <name evidence="3" type="ORF">HNQ40_001642</name>
</gene>